<dbReference type="PANTHER" id="PTHR13707">
    <property type="entry name" value="KETOACID-COENZYME A TRANSFERASE"/>
    <property type="match status" value="1"/>
</dbReference>
<dbReference type="NCBIfam" id="TIGR02428">
    <property type="entry name" value="pcaJ_scoB_fam"/>
    <property type="match status" value="1"/>
</dbReference>
<proteinExistence type="inferred from homology"/>
<evidence type="ECO:0000256" key="4">
    <source>
        <dbReference type="ARBA" id="ARBA00022679"/>
    </source>
</evidence>
<dbReference type="SMART" id="SM00882">
    <property type="entry name" value="CoA_trans"/>
    <property type="match status" value="2"/>
</dbReference>
<comment type="pathway">
    <text evidence="2 7">Ketone metabolism; succinyl-CoA degradation; acetoacetyl-CoA from succinyl-CoA: step 1/1.</text>
</comment>
<evidence type="ECO:0000256" key="2">
    <source>
        <dbReference type="ARBA" id="ARBA00004753"/>
    </source>
</evidence>
<keyword evidence="6 7" id="KW-0496">Mitochondrion</keyword>
<organism evidence="9 10">
    <name type="scientific">Brachionus calyciflorus</name>
    <dbReference type="NCBI Taxonomy" id="104777"/>
    <lineage>
        <taxon>Eukaryota</taxon>
        <taxon>Metazoa</taxon>
        <taxon>Spiralia</taxon>
        <taxon>Gnathifera</taxon>
        <taxon>Rotifera</taxon>
        <taxon>Eurotatoria</taxon>
        <taxon>Monogononta</taxon>
        <taxon>Pseudotrocha</taxon>
        <taxon>Ploima</taxon>
        <taxon>Brachionidae</taxon>
        <taxon>Brachionus</taxon>
    </lineage>
</organism>
<evidence type="ECO:0000256" key="3">
    <source>
        <dbReference type="ARBA" id="ARBA00007154"/>
    </source>
</evidence>
<dbReference type="GO" id="GO:0046952">
    <property type="term" value="P:ketone body catabolic process"/>
    <property type="evidence" value="ECO:0007669"/>
    <property type="project" value="InterPro"/>
</dbReference>
<name>A0A813M4X5_9BILA</name>
<dbReference type="FunFam" id="3.40.1080.10:FF:000001">
    <property type="entry name" value="Succinyl-coa:3-ketoacid-coenzyme a transferase subunit b"/>
    <property type="match status" value="1"/>
</dbReference>
<evidence type="ECO:0000256" key="8">
    <source>
        <dbReference type="PIRSR" id="PIRSR000858-1"/>
    </source>
</evidence>
<dbReference type="EC" id="2.8.3.5" evidence="7"/>
<dbReference type="AlphaFoldDB" id="A0A813M4X5"/>
<evidence type="ECO:0000313" key="10">
    <source>
        <dbReference type="Proteomes" id="UP000663879"/>
    </source>
</evidence>
<comment type="catalytic activity">
    <reaction evidence="7">
        <text>a 3-oxo acid + succinyl-CoA = a 3-oxoacyl-CoA + succinate</text>
        <dbReference type="Rhea" id="RHEA:24564"/>
        <dbReference type="ChEBI" id="CHEBI:30031"/>
        <dbReference type="ChEBI" id="CHEBI:35973"/>
        <dbReference type="ChEBI" id="CHEBI:57292"/>
        <dbReference type="ChEBI" id="CHEBI:90726"/>
        <dbReference type="EC" id="2.8.3.5"/>
    </reaction>
</comment>
<comment type="function">
    <text evidence="7">Key enzyme for ketone body catabolism. Transfers the CoA moiety from succinate to acetoacetate. Formation of the enzyme-CoA intermediate proceeds via an unstable anhydride species formed between the carboxylate groups of the enzyme and substrate.</text>
</comment>
<reference evidence="9" key="1">
    <citation type="submission" date="2021-02" db="EMBL/GenBank/DDBJ databases">
        <authorList>
            <person name="Nowell W R."/>
        </authorList>
    </citation>
    <scope>NUCLEOTIDE SEQUENCE</scope>
    <source>
        <strain evidence="9">Ploen Becks lab</strain>
    </source>
</reference>
<dbReference type="InterPro" id="IPR004164">
    <property type="entry name" value="CoA_transf_AS"/>
</dbReference>
<dbReference type="GO" id="GO:0008260">
    <property type="term" value="F:succinyl-CoA:3-oxo-acid CoA-transferase activity"/>
    <property type="evidence" value="ECO:0007669"/>
    <property type="project" value="UniProtKB-EC"/>
</dbReference>
<dbReference type="GO" id="GO:0005739">
    <property type="term" value="C:mitochondrion"/>
    <property type="evidence" value="ECO:0007669"/>
    <property type="project" value="UniProtKB-SubCell"/>
</dbReference>
<keyword evidence="4 7" id="KW-0808">Transferase</keyword>
<gene>
    <name evidence="9" type="ORF">OXX778_LOCUS1900</name>
</gene>
<dbReference type="FunFam" id="3.40.1080.10:FF:000002">
    <property type="entry name" value="Succinyl-CoA:3-ketoacid-coenzyme A transferase, mitochondrial"/>
    <property type="match status" value="1"/>
</dbReference>
<dbReference type="Proteomes" id="UP000663879">
    <property type="component" value="Unassembled WGS sequence"/>
</dbReference>
<sequence>MALRRGNILIKNILKTNLVTKTTPCLSILCTRSYFNTNIEGIKTLNPNKYEKIVRTHLHIDGSPNEVASRPQFVEIFNSAEEAVKDIQPNSTLLVGGFGICGIPENLITAVSKRSDINGLTVVSNNAGLDNVGLGILLQNKQIKRMISSYVGENKEFERQYLSGELEVQLIPQGTLAEKCRAGGAGIPAFYTPTGVNTLIHEGGQPIKYDPVDKSVEVPSETKESRVFKGMNYILEESITGDYALIKAWKADKAGNVIFRKTANNFNEPMGKAANITIAEVEEIVEIGELDPNFVHLPGIYVDRIVKSTSTEKRVERRVIKKEAGTGTGKKSDLIRERIARRAALEFKNGMYANLGIGMPMLAASYIPEQTHVILQSENGILGLGPYPAEAEVDADLINAGKETVTILPGGAFFSSSESFSMIRGGHVHLTMLGAMQVSKFGDLANWMIPGKMVKGMGGAMDLVGSGKSRVVVLMEHTAKNGDHKILNECNLPLTGSRCVDLIITDKCVFEVNKEDGLTLVELAEGVDIAEILNSTGCDFKISESLKPMSQA</sequence>
<dbReference type="SUPFAM" id="SSF100950">
    <property type="entry name" value="NagB/RpiA/CoA transferase-like"/>
    <property type="match status" value="2"/>
</dbReference>
<dbReference type="UniPathway" id="UPA00929">
    <property type="reaction ID" value="UER00894"/>
</dbReference>
<dbReference type="PANTHER" id="PTHR13707:SF23">
    <property type="entry name" value="SUCCINYL-COA:3-KETOACID-COENZYME A TRANSFERASE"/>
    <property type="match status" value="1"/>
</dbReference>
<dbReference type="Pfam" id="PF01144">
    <property type="entry name" value="CoA_trans"/>
    <property type="match status" value="2"/>
</dbReference>
<dbReference type="OrthoDB" id="1933379at2759"/>
<comment type="caution">
    <text evidence="9">The sequence shown here is derived from an EMBL/GenBank/DDBJ whole genome shotgun (WGS) entry which is preliminary data.</text>
</comment>
<keyword evidence="10" id="KW-1185">Reference proteome</keyword>
<dbReference type="Gene3D" id="3.40.1080.10">
    <property type="entry name" value="Glutaconate Coenzyme A-transferase"/>
    <property type="match status" value="2"/>
</dbReference>
<evidence type="ECO:0000256" key="5">
    <source>
        <dbReference type="ARBA" id="ARBA00022946"/>
    </source>
</evidence>
<dbReference type="InterPro" id="IPR012791">
    <property type="entry name" value="3-oxoacid_CoA-transf_B"/>
</dbReference>
<dbReference type="PIRSF" id="PIRSF000858">
    <property type="entry name" value="SCOT-t"/>
    <property type="match status" value="1"/>
</dbReference>
<comment type="subcellular location">
    <subcellularLocation>
        <location evidence="1">Mitochondrion</location>
    </subcellularLocation>
</comment>
<keyword evidence="5" id="KW-0809">Transit peptide</keyword>
<protein>
    <recommendedName>
        <fullName evidence="7">Succinyl-CoA:3-ketoacid-coenzyme A transferase</fullName>
        <ecNumber evidence="7">2.8.3.5</ecNumber>
    </recommendedName>
</protein>
<dbReference type="PROSITE" id="PS01274">
    <property type="entry name" value="COA_TRANSF_2"/>
    <property type="match status" value="1"/>
</dbReference>
<evidence type="ECO:0000313" key="9">
    <source>
        <dbReference type="EMBL" id="CAF0718063.1"/>
    </source>
</evidence>
<dbReference type="InterPro" id="IPR004165">
    <property type="entry name" value="CoA_trans_fam_I"/>
</dbReference>
<evidence type="ECO:0000256" key="1">
    <source>
        <dbReference type="ARBA" id="ARBA00004173"/>
    </source>
</evidence>
<feature type="active site" description="5-glutamyl coenzyme A thioester intermediate" evidence="8">
    <location>
        <position position="378"/>
    </location>
</feature>
<dbReference type="InterPro" id="IPR037171">
    <property type="entry name" value="NagB/RpiA_transferase-like"/>
</dbReference>
<dbReference type="InterPro" id="IPR014388">
    <property type="entry name" value="3-oxoacid_CoA-transferase"/>
</dbReference>
<accession>A0A813M4X5</accession>
<evidence type="ECO:0000256" key="7">
    <source>
        <dbReference type="PIRNR" id="PIRNR000858"/>
    </source>
</evidence>
<evidence type="ECO:0000256" key="6">
    <source>
        <dbReference type="ARBA" id="ARBA00023128"/>
    </source>
</evidence>
<comment type="similarity">
    <text evidence="3 7">Belongs to the 3-oxoacid CoA-transferase family.</text>
</comment>
<dbReference type="EMBL" id="CAJNOC010000134">
    <property type="protein sequence ID" value="CAF0718063.1"/>
    <property type="molecule type" value="Genomic_DNA"/>
</dbReference>